<organism evidence="2 3">
    <name type="scientific">Paenibacillus pinisoli</name>
    <dbReference type="NCBI Taxonomy" id="1276110"/>
    <lineage>
        <taxon>Bacteria</taxon>
        <taxon>Bacillati</taxon>
        <taxon>Bacillota</taxon>
        <taxon>Bacilli</taxon>
        <taxon>Bacillales</taxon>
        <taxon>Paenibacillaceae</taxon>
        <taxon>Paenibacillus</taxon>
    </lineage>
</organism>
<dbReference type="RefSeq" id="WP_120113444.1">
    <property type="nucleotide sequence ID" value="NZ_QXQB01000005.1"/>
</dbReference>
<evidence type="ECO:0000313" key="3">
    <source>
        <dbReference type="Proteomes" id="UP000267798"/>
    </source>
</evidence>
<feature type="domain" description="Carrier" evidence="1">
    <location>
        <begin position="4"/>
        <end position="81"/>
    </location>
</feature>
<dbReference type="OrthoDB" id="1495744at2"/>
<protein>
    <submittedName>
        <fullName evidence="2">Acyl carrier protein</fullName>
    </submittedName>
</protein>
<reference evidence="2 3" key="1">
    <citation type="submission" date="2018-09" db="EMBL/GenBank/DDBJ databases">
        <title>Paenibacillus aracenensis nov. sp. isolated from a cave in southern Spain.</title>
        <authorList>
            <person name="Jurado V."/>
            <person name="Gutierrez-Patricio S."/>
            <person name="Gonzalez-Pimentel J.L."/>
            <person name="Miller A.Z."/>
            <person name="Laiz L."/>
            <person name="Saiz-Jimenez C."/>
        </authorList>
    </citation>
    <scope>NUCLEOTIDE SEQUENCE [LARGE SCALE GENOMIC DNA]</scope>
    <source>
        <strain evidence="2 3">JCM 19203</strain>
    </source>
</reference>
<dbReference type="SUPFAM" id="SSF47336">
    <property type="entry name" value="ACP-like"/>
    <property type="match status" value="1"/>
</dbReference>
<dbReference type="Gene3D" id="1.10.1200.10">
    <property type="entry name" value="ACP-like"/>
    <property type="match status" value="1"/>
</dbReference>
<gene>
    <name evidence="2" type="ORF">D3P09_21290</name>
</gene>
<sequence length="83" mass="9803">MKREEIENQIKQKVIEILELDQNRNVEPQEDLIMLGLDSFKSVSLVVELEMMFDIEFADDELLLQNYSSIERIVDNVSNRLFV</sequence>
<dbReference type="Proteomes" id="UP000267798">
    <property type="component" value="Unassembled WGS sequence"/>
</dbReference>
<accession>A0A3A6PC88</accession>
<dbReference type="EMBL" id="QXQB01000005">
    <property type="protein sequence ID" value="RJX37520.1"/>
    <property type="molecule type" value="Genomic_DNA"/>
</dbReference>
<comment type="caution">
    <text evidence="2">The sequence shown here is derived from an EMBL/GenBank/DDBJ whole genome shotgun (WGS) entry which is preliminary data.</text>
</comment>
<keyword evidence="3" id="KW-1185">Reference proteome</keyword>
<evidence type="ECO:0000259" key="1">
    <source>
        <dbReference type="PROSITE" id="PS50075"/>
    </source>
</evidence>
<dbReference type="InterPro" id="IPR009081">
    <property type="entry name" value="PP-bd_ACP"/>
</dbReference>
<evidence type="ECO:0000313" key="2">
    <source>
        <dbReference type="EMBL" id="RJX37520.1"/>
    </source>
</evidence>
<dbReference type="Pfam" id="PF00550">
    <property type="entry name" value="PP-binding"/>
    <property type="match status" value="1"/>
</dbReference>
<dbReference type="InterPro" id="IPR036736">
    <property type="entry name" value="ACP-like_sf"/>
</dbReference>
<proteinExistence type="predicted"/>
<dbReference type="PROSITE" id="PS50075">
    <property type="entry name" value="CARRIER"/>
    <property type="match status" value="1"/>
</dbReference>
<name>A0A3A6PC88_9BACL</name>
<dbReference type="AlphaFoldDB" id="A0A3A6PC88"/>